<proteinExistence type="predicted"/>
<dbReference type="RefSeq" id="XP_047782814.1">
    <property type="nucleotide sequence ID" value="XM_047925971.1"/>
</dbReference>
<evidence type="ECO:0000313" key="3">
    <source>
        <dbReference type="Proteomes" id="UP000814176"/>
    </source>
</evidence>
<evidence type="ECO:0000313" key="2">
    <source>
        <dbReference type="EMBL" id="KAH9841515.1"/>
    </source>
</evidence>
<name>A0ABQ8KSF9_9APHY</name>
<evidence type="ECO:0000259" key="1">
    <source>
        <dbReference type="Pfam" id="PF12937"/>
    </source>
</evidence>
<keyword evidence="3" id="KW-1185">Reference proteome</keyword>
<dbReference type="EMBL" id="JADCUA010000003">
    <property type="protein sequence ID" value="KAH9841515.1"/>
    <property type="molecule type" value="Genomic_DNA"/>
</dbReference>
<dbReference type="Gene3D" id="3.80.10.10">
    <property type="entry name" value="Ribonuclease Inhibitor"/>
    <property type="match status" value="1"/>
</dbReference>
<protein>
    <recommendedName>
        <fullName evidence="1">F-box domain-containing protein</fullName>
    </recommendedName>
</protein>
<sequence length="595" mass="67674">MLAHHMHLYVLNRGLWFPPAAITYSSDSNSNLPQEVLEYVIDFLWDDPISLARCCLTCRAWIQVAVYHLRRYNNTSVLTIRNRKSLTAHSRASKLMKTKRPSTLEIDENPRKSYVHTFPMLMPGCNLSKESTTLTIRRLDLAIRRPHNQFFRYLSYYTHITALDLRLCRFESTPQLRRMINALPNLTDLELTGITLRDGLVTTLVPHSITLNRKLEKITLSHPPGQGTLQHPVWDGADRAAAQTLLAVCAAYSTVLWLSVDANYFRSLTDLKHFIYSFPHLSHLRLRSHTRSRWSLSSDDVGVRTASTSPHFFSLFELSTVSTACAVQLMSLVSTTPTCSQLEELIIRHEDTSGPVAELLSDVQHTLHVSGAALKKFTWVWPCNSDSQLVPRLTSNRSLRQVEVTLTNVPPSLRIIESALVNLISNLTSATGLSIRIHLQHPESLQDVYDISRLRTDGTDPIPAFHTIICSALFDEFTGEHASIAVDFLERNHPFQTQVATMSIIRSHIVALFAPWLDKKVLGLLLDPDPDSDIRFTSWAVNSVVWSIVPMLWMRKACEDALPTRNTGREEKRRYPLNVRYYAIALLMQRRPVIL</sequence>
<feature type="domain" description="F-box" evidence="1">
    <location>
        <begin position="30"/>
        <end position="65"/>
    </location>
</feature>
<dbReference type="GeneID" id="72006703"/>
<dbReference type="Proteomes" id="UP000814176">
    <property type="component" value="Unassembled WGS sequence"/>
</dbReference>
<dbReference type="InterPro" id="IPR001810">
    <property type="entry name" value="F-box_dom"/>
</dbReference>
<dbReference type="CDD" id="cd09917">
    <property type="entry name" value="F-box_SF"/>
    <property type="match status" value="1"/>
</dbReference>
<dbReference type="SUPFAM" id="SSF81383">
    <property type="entry name" value="F-box domain"/>
    <property type="match status" value="1"/>
</dbReference>
<reference evidence="2 3" key="1">
    <citation type="journal article" date="2021" name="Environ. Microbiol.">
        <title>Gene family expansions and transcriptome signatures uncover fungal adaptations to wood decay.</title>
        <authorList>
            <person name="Hage H."/>
            <person name="Miyauchi S."/>
            <person name="Viragh M."/>
            <person name="Drula E."/>
            <person name="Min B."/>
            <person name="Chaduli D."/>
            <person name="Navarro D."/>
            <person name="Favel A."/>
            <person name="Norest M."/>
            <person name="Lesage-Meessen L."/>
            <person name="Balint B."/>
            <person name="Merenyi Z."/>
            <person name="de Eugenio L."/>
            <person name="Morin E."/>
            <person name="Martinez A.T."/>
            <person name="Baldrian P."/>
            <person name="Stursova M."/>
            <person name="Martinez M.J."/>
            <person name="Novotny C."/>
            <person name="Magnuson J.K."/>
            <person name="Spatafora J.W."/>
            <person name="Maurice S."/>
            <person name="Pangilinan J."/>
            <person name="Andreopoulos W."/>
            <person name="LaButti K."/>
            <person name="Hundley H."/>
            <person name="Na H."/>
            <person name="Kuo A."/>
            <person name="Barry K."/>
            <person name="Lipzen A."/>
            <person name="Henrissat B."/>
            <person name="Riley R."/>
            <person name="Ahrendt S."/>
            <person name="Nagy L.G."/>
            <person name="Grigoriev I.V."/>
            <person name="Martin F."/>
            <person name="Rosso M.N."/>
        </authorList>
    </citation>
    <scope>NUCLEOTIDE SEQUENCE [LARGE SCALE GENOMIC DNA]</scope>
    <source>
        <strain evidence="2 3">CIRM-BRFM 1785</strain>
    </source>
</reference>
<dbReference type="InterPro" id="IPR032675">
    <property type="entry name" value="LRR_dom_sf"/>
</dbReference>
<comment type="caution">
    <text evidence="2">The sequence shown here is derived from an EMBL/GenBank/DDBJ whole genome shotgun (WGS) entry which is preliminary data.</text>
</comment>
<accession>A0ABQ8KSF9</accession>
<dbReference type="SUPFAM" id="SSF52047">
    <property type="entry name" value="RNI-like"/>
    <property type="match status" value="1"/>
</dbReference>
<dbReference type="Gene3D" id="1.20.1280.50">
    <property type="match status" value="1"/>
</dbReference>
<organism evidence="2 3">
    <name type="scientific">Rhodofomes roseus</name>
    <dbReference type="NCBI Taxonomy" id="34475"/>
    <lineage>
        <taxon>Eukaryota</taxon>
        <taxon>Fungi</taxon>
        <taxon>Dikarya</taxon>
        <taxon>Basidiomycota</taxon>
        <taxon>Agaricomycotina</taxon>
        <taxon>Agaricomycetes</taxon>
        <taxon>Polyporales</taxon>
        <taxon>Rhodofomes</taxon>
    </lineage>
</organism>
<dbReference type="Pfam" id="PF12937">
    <property type="entry name" value="F-box-like"/>
    <property type="match status" value="1"/>
</dbReference>
<dbReference type="InterPro" id="IPR036047">
    <property type="entry name" value="F-box-like_dom_sf"/>
</dbReference>
<gene>
    <name evidence="2" type="ORF">C8Q71DRAFT_803309</name>
</gene>